<comment type="caution">
    <text evidence="2">The sequence shown here is derived from an EMBL/GenBank/DDBJ whole genome shotgun (WGS) entry which is preliminary data.</text>
</comment>
<organism evidence="2">
    <name type="scientific">marine sediment metagenome</name>
    <dbReference type="NCBI Taxonomy" id="412755"/>
    <lineage>
        <taxon>unclassified sequences</taxon>
        <taxon>metagenomes</taxon>
        <taxon>ecological metagenomes</taxon>
    </lineage>
</organism>
<gene>
    <name evidence="2" type="ORF">S12H4_59068</name>
</gene>
<reference evidence="2" key="1">
    <citation type="journal article" date="2014" name="Front. Microbiol.">
        <title>High frequency of phylogenetically diverse reductive dehalogenase-homologous genes in deep subseafloor sedimentary metagenomes.</title>
        <authorList>
            <person name="Kawai M."/>
            <person name="Futagami T."/>
            <person name="Toyoda A."/>
            <person name="Takaki Y."/>
            <person name="Nishi S."/>
            <person name="Hori S."/>
            <person name="Arai W."/>
            <person name="Tsubouchi T."/>
            <person name="Morono Y."/>
            <person name="Uchiyama I."/>
            <person name="Ito T."/>
            <person name="Fujiyama A."/>
            <person name="Inagaki F."/>
            <person name="Takami H."/>
        </authorList>
    </citation>
    <scope>NUCLEOTIDE SEQUENCE</scope>
    <source>
        <strain evidence="2">Expedition CK06-06</strain>
    </source>
</reference>
<dbReference type="EMBL" id="BARW01038501">
    <property type="protein sequence ID" value="GAJ23159.1"/>
    <property type="molecule type" value="Genomic_DNA"/>
</dbReference>
<proteinExistence type="predicted"/>
<dbReference type="NCBIfam" id="NF040962">
    <property type="entry name" value="near_HgcAB"/>
    <property type="match status" value="1"/>
</dbReference>
<dbReference type="InterPro" id="IPR007159">
    <property type="entry name" value="SpoVT-AbrB_dom"/>
</dbReference>
<evidence type="ECO:0000313" key="2">
    <source>
        <dbReference type="EMBL" id="GAJ23159.1"/>
    </source>
</evidence>
<accession>X1V0D2</accession>
<dbReference type="AlphaFoldDB" id="X1V0D2"/>
<evidence type="ECO:0000259" key="1">
    <source>
        <dbReference type="SMART" id="SM00966"/>
    </source>
</evidence>
<name>X1V0D2_9ZZZZ</name>
<dbReference type="Gene3D" id="2.10.260.10">
    <property type="match status" value="1"/>
</dbReference>
<dbReference type="Pfam" id="PF04014">
    <property type="entry name" value="MazE_antitoxin"/>
    <property type="match status" value="1"/>
</dbReference>
<dbReference type="NCBIfam" id="TIGR01439">
    <property type="entry name" value="lp_hng_hel_AbrB"/>
    <property type="match status" value="1"/>
</dbReference>
<dbReference type="SMART" id="SM00966">
    <property type="entry name" value="SpoVT_AbrB"/>
    <property type="match status" value="1"/>
</dbReference>
<feature type="domain" description="SpoVT-AbrB" evidence="1">
    <location>
        <begin position="25"/>
        <end position="72"/>
    </location>
</feature>
<protein>
    <recommendedName>
        <fullName evidence="1">SpoVT-AbrB domain-containing protein</fullName>
    </recommendedName>
</protein>
<sequence length="91" mass="10085">MTKKENPECFCAQPDNSGCKVEALISVDERGQMVLPKDIREKANIRAGDKLALTCWEKDGKVCCISLTKAEDLTDMVKSILGPVMKDILQK</sequence>
<dbReference type="InterPro" id="IPR037914">
    <property type="entry name" value="SpoVT-AbrB_sf"/>
</dbReference>
<dbReference type="SUPFAM" id="SSF89447">
    <property type="entry name" value="AbrB/MazE/MraZ-like"/>
    <property type="match status" value="1"/>
</dbReference>
<dbReference type="GO" id="GO:0003677">
    <property type="term" value="F:DNA binding"/>
    <property type="evidence" value="ECO:0007669"/>
    <property type="project" value="InterPro"/>
</dbReference>